<feature type="region of interest" description="Disordered" evidence="1">
    <location>
        <begin position="183"/>
        <end position="209"/>
    </location>
</feature>
<dbReference type="Gene3D" id="1.25.40.10">
    <property type="entry name" value="Tetratricopeptide repeat domain"/>
    <property type="match status" value="1"/>
</dbReference>
<sequence>MLTMIALTAGAATAHADGVPPAAASPLEREQAQSLFLKGKERFDQKNYREALDSFRASLAVVNSPNTRLYVGRCLQNSGDLLGAYIEFGRAATEAREASAADGRYKLTASEAAAERDGIQPELGFVTIQLNGADDATLLRVAGQKVRGTSSEAWPVLPGPVEIVVERQGIEVARRSVTVARGGRESVQIDVPPAPAPGGPPKENAGDSGQTLRTLSFVAAGVGVAGFATFAIAGLSAKSTYDDLDSRCGGTRCRDDVRDDISHGNTMQTVANIGLVVGAVGVATGITLFAIGQSKKNSSSTALTVTTTGTGISIRGAL</sequence>
<evidence type="ECO:0000313" key="4">
    <source>
        <dbReference type="Proteomes" id="UP001379533"/>
    </source>
</evidence>
<evidence type="ECO:0008006" key="5">
    <source>
        <dbReference type="Google" id="ProtNLM"/>
    </source>
</evidence>
<dbReference type="RefSeq" id="WP_394849018.1">
    <property type="nucleotide sequence ID" value="NZ_CP089982.1"/>
</dbReference>
<keyword evidence="2" id="KW-0812">Transmembrane</keyword>
<proteinExistence type="predicted"/>
<protein>
    <recommendedName>
        <fullName evidence="5">Tetratricopeptide repeat protein</fullName>
    </recommendedName>
</protein>
<gene>
    <name evidence="3" type="ORF">LZC95_16395</name>
</gene>
<dbReference type="EMBL" id="CP089982">
    <property type="protein sequence ID" value="WXA98404.1"/>
    <property type="molecule type" value="Genomic_DNA"/>
</dbReference>
<evidence type="ECO:0000313" key="3">
    <source>
        <dbReference type="EMBL" id="WXA98404.1"/>
    </source>
</evidence>
<name>A0ABZ2KK15_9BACT</name>
<dbReference type="Proteomes" id="UP001379533">
    <property type="component" value="Chromosome"/>
</dbReference>
<evidence type="ECO:0000256" key="1">
    <source>
        <dbReference type="SAM" id="MobiDB-lite"/>
    </source>
</evidence>
<reference evidence="3 4" key="1">
    <citation type="submission" date="2021-12" db="EMBL/GenBank/DDBJ databases">
        <title>Discovery of the Pendulisporaceae a myxobacterial family with distinct sporulation behavior and unique specialized metabolism.</title>
        <authorList>
            <person name="Garcia R."/>
            <person name="Popoff A."/>
            <person name="Bader C.D."/>
            <person name="Loehr J."/>
            <person name="Walesch S."/>
            <person name="Walt C."/>
            <person name="Boldt J."/>
            <person name="Bunk B."/>
            <person name="Haeckl F.J.F.P.J."/>
            <person name="Gunesch A.P."/>
            <person name="Birkelbach J."/>
            <person name="Nuebel U."/>
            <person name="Pietschmann T."/>
            <person name="Bach T."/>
            <person name="Mueller R."/>
        </authorList>
    </citation>
    <scope>NUCLEOTIDE SEQUENCE [LARGE SCALE GENOMIC DNA]</scope>
    <source>
        <strain evidence="3 4">MSr12523</strain>
    </source>
</reference>
<feature type="transmembrane region" description="Helical" evidence="2">
    <location>
        <begin position="270"/>
        <end position="291"/>
    </location>
</feature>
<keyword evidence="2" id="KW-0472">Membrane</keyword>
<accession>A0ABZ2KK15</accession>
<keyword evidence="2" id="KW-1133">Transmembrane helix</keyword>
<dbReference type="SUPFAM" id="SSF48452">
    <property type="entry name" value="TPR-like"/>
    <property type="match status" value="1"/>
</dbReference>
<dbReference type="InterPro" id="IPR011990">
    <property type="entry name" value="TPR-like_helical_dom_sf"/>
</dbReference>
<organism evidence="3 4">
    <name type="scientific">Pendulispora brunnea</name>
    <dbReference type="NCBI Taxonomy" id="2905690"/>
    <lineage>
        <taxon>Bacteria</taxon>
        <taxon>Pseudomonadati</taxon>
        <taxon>Myxococcota</taxon>
        <taxon>Myxococcia</taxon>
        <taxon>Myxococcales</taxon>
        <taxon>Sorangiineae</taxon>
        <taxon>Pendulisporaceae</taxon>
        <taxon>Pendulispora</taxon>
    </lineage>
</organism>
<keyword evidence="4" id="KW-1185">Reference proteome</keyword>
<evidence type="ECO:0000256" key="2">
    <source>
        <dbReference type="SAM" id="Phobius"/>
    </source>
</evidence>